<dbReference type="InterPro" id="IPR036871">
    <property type="entry name" value="PX_dom_sf"/>
</dbReference>
<dbReference type="Pfam" id="PF00787">
    <property type="entry name" value="PX"/>
    <property type="match status" value="1"/>
</dbReference>
<protein>
    <recommendedName>
        <fullName evidence="3">PX domain-containing protein</fullName>
    </recommendedName>
</protein>
<dbReference type="Gene3D" id="3.30.1520.10">
    <property type="entry name" value="Phox-like domain"/>
    <property type="match status" value="1"/>
</dbReference>
<feature type="domain" description="PX" evidence="3">
    <location>
        <begin position="5"/>
        <end position="135"/>
    </location>
</feature>
<gene>
    <name evidence="4" type="ORF">PYX00_005911</name>
</gene>
<name>A0AAW2HV91_9NEOP</name>
<evidence type="ECO:0000259" key="3">
    <source>
        <dbReference type="PROSITE" id="PS50195"/>
    </source>
</evidence>
<evidence type="ECO:0000313" key="4">
    <source>
        <dbReference type="EMBL" id="KAL0273175.1"/>
    </source>
</evidence>
<dbReference type="Gene3D" id="3.80.10.10">
    <property type="entry name" value="Ribonuclease Inhibitor"/>
    <property type="match status" value="2"/>
</dbReference>
<organism evidence="4">
    <name type="scientific">Menopon gallinae</name>
    <name type="common">poultry shaft louse</name>
    <dbReference type="NCBI Taxonomy" id="328185"/>
    <lineage>
        <taxon>Eukaryota</taxon>
        <taxon>Metazoa</taxon>
        <taxon>Ecdysozoa</taxon>
        <taxon>Arthropoda</taxon>
        <taxon>Hexapoda</taxon>
        <taxon>Insecta</taxon>
        <taxon>Pterygota</taxon>
        <taxon>Neoptera</taxon>
        <taxon>Paraneoptera</taxon>
        <taxon>Psocodea</taxon>
        <taxon>Troctomorpha</taxon>
        <taxon>Phthiraptera</taxon>
        <taxon>Amblycera</taxon>
        <taxon>Menoponidae</taxon>
        <taxon>Menopon</taxon>
    </lineage>
</organism>
<dbReference type="SMART" id="SM00312">
    <property type="entry name" value="PX"/>
    <property type="match status" value="1"/>
</dbReference>
<dbReference type="Pfam" id="PF14580">
    <property type="entry name" value="LRR_9"/>
    <property type="match status" value="1"/>
</dbReference>
<dbReference type="AlphaFoldDB" id="A0AAW2HV91"/>
<evidence type="ECO:0000256" key="2">
    <source>
        <dbReference type="ARBA" id="ARBA00022737"/>
    </source>
</evidence>
<dbReference type="SUPFAM" id="SSF64268">
    <property type="entry name" value="PX domain"/>
    <property type="match status" value="1"/>
</dbReference>
<evidence type="ECO:0000256" key="1">
    <source>
        <dbReference type="ARBA" id="ARBA00022614"/>
    </source>
</evidence>
<dbReference type="InterPro" id="IPR001611">
    <property type="entry name" value="Leu-rich_rpt"/>
</dbReference>
<sequence length="454" mass="51934">MASFIQHGDETKITVPRVQVSDKCTLYEIQVEVGHVQWTVLHRYNDFAQLQEVLVSEHGVAKDLLPPKKAIGNRDPTFIEKRRIGLEHYLSTVVRYLQKAMPKELAAFLEFYDYDIIFLLQSLAVKFFLQGEAMLLKNRSHTFTPLHLYAISERLKQPCPVNEHMDRRQNFSHVLDYCSHLIELIVQGSDKPVKRSNIIPNKLPYELSAFKSLEKLVMFQCSFETVYDISNLRKTLKSLEIHNSGLAHLSQGLLCDQLHKNCVSEDGANAFRNVVHASFSSNRLTDIDQSVNLIPNVEVLSFEGNQIEELNNLTRLAKLKCLNLSNNQFRKLENLELKLGRIVTLDLSQNYLTSLAGFSKLYSLETLDVRSNKIAEVSEVRHICNLPCLENLILTGNPVSVIVDYRVKVLELFGSRALELCLDNERSDQKELDKVAVLQALRQAKEGRNQMNRV</sequence>
<comment type="caution">
    <text evidence="4">The sequence shown here is derived from an EMBL/GenBank/DDBJ whole genome shotgun (WGS) entry which is preliminary data.</text>
</comment>
<keyword evidence="1" id="KW-0433">Leucine-rich repeat</keyword>
<dbReference type="PANTHER" id="PTHR15454">
    <property type="entry name" value="NISCHARIN RELATED"/>
    <property type="match status" value="1"/>
</dbReference>
<dbReference type="PROSITE" id="PS50195">
    <property type="entry name" value="PX"/>
    <property type="match status" value="1"/>
</dbReference>
<dbReference type="EMBL" id="JARGDH010000003">
    <property type="protein sequence ID" value="KAL0273175.1"/>
    <property type="molecule type" value="Genomic_DNA"/>
</dbReference>
<dbReference type="GO" id="GO:0035091">
    <property type="term" value="F:phosphatidylinositol binding"/>
    <property type="evidence" value="ECO:0007669"/>
    <property type="project" value="InterPro"/>
</dbReference>
<dbReference type="SUPFAM" id="SSF52075">
    <property type="entry name" value="Outer arm dynein light chain 1"/>
    <property type="match status" value="1"/>
</dbReference>
<dbReference type="PANTHER" id="PTHR15454:SF35">
    <property type="entry name" value="NISCHARIN"/>
    <property type="match status" value="1"/>
</dbReference>
<reference evidence="4" key="1">
    <citation type="journal article" date="2024" name="Gigascience">
        <title>Chromosome-level genome of the poultry shaft louse Menopon gallinae provides insight into the host-switching and adaptive evolution of parasitic lice.</title>
        <authorList>
            <person name="Xu Y."/>
            <person name="Ma L."/>
            <person name="Liu S."/>
            <person name="Liang Y."/>
            <person name="Liu Q."/>
            <person name="He Z."/>
            <person name="Tian L."/>
            <person name="Duan Y."/>
            <person name="Cai W."/>
            <person name="Li H."/>
            <person name="Song F."/>
        </authorList>
    </citation>
    <scope>NUCLEOTIDE SEQUENCE</scope>
    <source>
        <strain evidence="4">Cailab_2023a</strain>
    </source>
</reference>
<dbReference type="SMART" id="SM00365">
    <property type="entry name" value="LRR_SD22"/>
    <property type="match status" value="4"/>
</dbReference>
<dbReference type="InterPro" id="IPR001683">
    <property type="entry name" value="PX_dom"/>
</dbReference>
<dbReference type="InterPro" id="IPR032675">
    <property type="entry name" value="LRR_dom_sf"/>
</dbReference>
<accession>A0AAW2HV91</accession>
<proteinExistence type="predicted"/>
<keyword evidence="2" id="KW-0677">Repeat</keyword>
<dbReference type="PROSITE" id="PS51450">
    <property type="entry name" value="LRR"/>
    <property type="match status" value="3"/>
</dbReference>
<dbReference type="GO" id="GO:0005737">
    <property type="term" value="C:cytoplasm"/>
    <property type="evidence" value="ECO:0007669"/>
    <property type="project" value="TreeGrafter"/>
</dbReference>
<dbReference type="FunFam" id="3.30.1520.10:FF:000020">
    <property type="entry name" value="nischarin isoform X1"/>
    <property type="match status" value="1"/>
</dbReference>